<dbReference type="EMBL" id="MPKA01000087">
    <property type="protein sequence ID" value="OLU45262.1"/>
    <property type="molecule type" value="Genomic_DNA"/>
</dbReference>
<dbReference type="Pfam" id="PF04397">
    <property type="entry name" value="LytTR"/>
    <property type="match status" value="1"/>
</dbReference>
<organism evidence="2 3">
    <name type="scientific">Dubosiella newyorkensis</name>
    <dbReference type="NCBI Taxonomy" id="1862672"/>
    <lineage>
        <taxon>Bacteria</taxon>
        <taxon>Bacillati</taxon>
        <taxon>Bacillota</taxon>
        <taxon>Erysipelotrichia</taxon>
        <taxon>Erysipelotrichales</taxon>
        <taxon>Erysipelotrichaceae</taxon>
        <taxon>Dubosiella</taxon>
    </lineage>
</organism>
<accession>A0A1U7NKY8</accession>
<feature type="domain" description="HTH LytTR-type" evidence="1">
    <location>
        <begin position="135"/>
        <end position="223"/>
    </location>
</feature>
<gene>
    <name evidence="2" type="ORF">BO225_08950</name>
</gene>
<dbReference type="GO" id="GO:0000156">
    <property type="term" value="F:phosphorelay response regulator activity"/>
    <property type="evidence" value="ECO:0007669"/>
    <property type="project" value="InterPro"/>
</dbReference>
<dbReference type="AlphaFoldDB" id="A0A1U7NKY8"/>
<dbReference type="STRING" id="1862672.BO225_08950"/>
<evidence type="ECO:0000313" key="3">
    <source>
        <dbReference type="Proteomes" id="UP000186705"/>
    </source>
</evidence>
<dbReference type="SMART" id="SM00850">
    <property type="entry name" value="LytTR"/>
    <property type="match status" value="1"/>
</dbReference>
<reference evidence="2 3" key="1">
    <citation type="submission" date="2016-11" db="EMBL/GenBank/DDBJ databases">
        <title>Description of two novel members of the family Erysipelotrichaceae: Ileibacterium lipovorans gen. nov., sp. nov. and Dubosiella newyorkensis, gen. nov., sp. nov.</title>
        <authorList>
            <person name="Cox L.M."/>
            <person name="Sohn J."/>
            <person name="Tyrrell K.L."/>
            <person name="Citron D.M."/>
            <person name="Lawson P.A."/>
            <person name="Patel N.B."/>
            <person name="Iizumi T."/>
            <person name="Perez-Perez G.I."/>
            <person name="Goldstein E.J."/>
            <person name="Blaser M.J."/>
        </authorList>
    </citation>
    <scope>NUCLEOTIDE SEQUENCE [LARGE SCALE GENOMIC DNA]</scope>
    <source>
        <strain evidence="2 3">NYU-BL-A4</strain>
    </source>
</reference>
<dbReference type="PANTHER" id="PTHR37299">
    <property type="entry name" value="TRANSCRIPTIONAL REGULATOR-RELATED"/>
    <property type="match status" value="1"/>
</dbReference>
<dbReference type="Proteomes" id="UP000186705">
    <property type="component" value="Unassembled WGS sequence"/>
</dbReference>
<keyword evidence="3" id="KW-1185">Reference proteome</keyword>
<dbReference type="OrthoDB" id="1767672at2"/>
<dbReference type="Gene3D" id="2.40.50.1020">
    <property type="entry name" value="LytTr DNA-binding domain"/>
    <property type="match status" value="1"/>
</dbReference>
<dbReference type="GO" id="GO:0003677">
    <property type="term" value="F:DNA binding"/>
    <property type="evidence" value="ECO:0007669"/>
    <property type="project" value="InterPro"/>
</dbReference>
<sequence length="228" mass="27347">MIRIAVLEYEKETKDIIFQIGKLFSNIDWTFRHFWKASDLAKAMKEEDFQIFIFDEMFKTPRLESVFVHDNPNALFVYICEDSRITKGDDQRERMFYIDKNNLSKELEILAPILLKQSSQGDVYALSYNGVHVNLPFESIYYLEKIEKMVHFHTKKGEFQKRINMSDLEKEFAPYGFLRVHVSYLVNAKHITAWYKDEVELMNKERIPLSRQQKRKIMTIKKERKARI</sequence>
<proteinExistence type="predicted"/>
<evidence type="ECO:0000313" key="2">
    <source>
        <dbReference type="EMBL" id="OLU45262.1"/>
    </source>
</evidence>
<dbReference type="PANTHER" id="PTHR37299:SF1">
    <property type="entry name" value="STAGE 0 SPORULATION PROTEIN A HOMOLOG"/>
    <property type="match status" value="1"/>
</dbReference>
<name>A0A1U7NKY8_9FIRM</name>
<dbReference type="GeneID" id="78276066"/>
<dbReference type="PROSITE" id="PS50930">
    <property type="entry name" value="HTH_LYTTR"/>
    <property type="match status" value="1"/>
</dbReference>
<dbReference type="RefSeq" id="WP_076341918.1">
    <property type="nucleotide sequence ID" value="NZ_CAJTMI010000005.1"/>
</dbReference>
<dbReference type="InterPro" id="IPR007492">
    <property type="entry name" value="LytTR_DNA-bd_dom"/>
</dbReference>
<comment type="caution">
    <text evidence="2">The sequence shown here is derived from an EMBL/GenBank/DDBJ whole genome shotgun (WGS) entry which is preliminary data.</text>
</comment>
<evidence type="ECO:0000259" key="1">
    <source>
        <dbReference type="PROSITE" id="PS50930"/>
    </source>
</evidence>
<dbReference type="InterPro" id="IPR046947">
    <property type="entry name" value="LytR-like"/>
</dbReference>
<protein>
    <submittedName>
        <fullName evidence="2">LytR family transcriptional regulator</fullName>
    </submittedName>
</protein>